<evidence type="ECO:0000313" key="1">
    <source>
        <dbReference type="EMBL" id="RWS30879.1"/>
    </source>
</evidence>
<sequence>MSEKKVFKAIVDEYDPVKVGSIDGSDTTAHDKAIVRAINSDY</sequence>
<dbReference type="VEuPathDB" id="VectorBase:LDEU001161"/>
<protein>
    <submittedName>
        <fullName evidence="1">U11/U12 small nuclear ribonucleoprotein 35 kDa protein-like protein</fullName>
    </submittedName>
</protein>
<dbReference type="OrthoDB" id="6159137at2759"/>
<feature type="non-terminal residue" evidence="1">
    <location>
        <position position="42"/>
    </location>
</feature>
<keyword evidence="1" id="KW-0687">Ribonucleoprotein</keyword>
<evidence type="ECO:0000313" key="2">
    <source>
        <dbReference type="Proteomes" id="UP000288716"/>
    </source>
</evidence>
<reference evidence="1 2" key="1">
    <citation type="journal article" date="2018" name="Gigascience">
        <title>Genomes of trombidid mites reveal novel predicted allergens and laterally-transferred genes associated with secondary metabolism.</title>
        <authorList>
            <person name="Dong X."/>
            <person name="Chaisiri K."/>
            <person name="Xia D."/>
            <person name="Armstrong S.D."/>
            <person name="Fang Y."/>
            <person name="Donnelly M.J."/>
            <person name="Kadowaki T."/>
            <person name="McGarry J.W."/>
            <person name="Darby A.C."/>
            <person name="Makepeace B.L."/>
        </authorList>
    </citation>
    <scope>NUCLEOTIDE SEQUENCE [LARGE SCALE GENOMIC DNA]</scope>
    <source>
        <strain evidence="1">UoL-UT</strain>
    </source>
</reference>
<dbReference type="AlphaFoldDB" id="A0A443STL0"/>
<dbReference type="EMBL" id="NCKV01000347">
    <property type="protein sequence ID" value="RWS30879.1"/>
    <property type="molecule type" value="Genomic_DNA"/>
</dbReference>
<accession>A0A443STL0</accession>
<name>A0A443STL0_9ACAR</name>
<dbReference type="Proteomes" id="UP000288716">
    <property type="component" value="Unassembled WGS sequence"/>
</dbReference>
<dbReference type="GO" id="GO:1990904">
    <property type="term" value="C:ribonucleoprotein complex"/>
    <property type="evidence" value="ECO:0007669"/>
    <property type="project" value="UniProtKB-KW"/>
</dbReference>
<gene>
    <name evidence="1" type="ORF">B4U80_02413</name>
</gene>
<organism evidence="1 2">
    <name type="scientific">Leptotrombidium deliense</name>
    <dbReference type="NCBI Taxonomy" id="299467"/>
    <lineage>
        <taxon>Eukaryota</taxon>
        <taxon>Metazoa</taxon>
        <taxon>Ecdysozoa</taxon>
        <taxon>Arthropoda</taxon>
        <taxon>Chelicerata</taxon>
        <taxon>Arachnida</taxon>
        <taxon>Acari</taxon>
        <taxon>Acariformes</taxon>
        <taxon>Trombidiformes</taxon>
        <taxon>Prostigmata</taxon>
        <taxon>Anystina</taxon>
        <taxon>Parasitengona</taxon>
        <taxon>Trombiculoidea</taxon>
        <taxon>Trombiculidae</taxon>
        <taxon>Leptotrombidium</taxon>
    </lineage>
</organism>
<keyword evidence="2" id="KW-1185">Reference proteome</keyword>
<proteinExistence type="predicted"/>
<comment type="caution">
    <text evidence="1">The sequence shown here is derived from an EMBL/GenBank/DDBJ whole genome shotgun (WGS) entry which is preliminary data.</text>
</comment>